<feature type="compositionally biased region" description="Basic and acidic residues" evidence="1">
    <location>
        <begin position="1374"/>
        <end position="1406"/>
    </location>
</feature>
<feature type="compositionally biased region" description="Polar residues" evidence="1">
    <location>
        <begin position="456"/>
        <end position="494"/>
    </location>
</feature>
<feature type="region of interest" description="Disordered" evidence="1">
    <location>
        <begin position="599"/>
        <end position="637"/>
    </location>
</feature>
<feature type="compositionally biased region" description="Polar residues" evidence="1">
    <location>
        <begin position="657"/>
        <end position="676"/>
    </location>
</feature>
<feature type="compositionally biased region" description="Low complexity" evidence="1">
    <location>
        <begin position="1"/>
        <end position="17"/>
    </location>
</feature>
<proteinExistence type="predicted"/>
<feature type="compositionally biased region" description="Basic and acidic residues" evidence="1">
    <location>
        <begin position="964"/>
        <end position="976"/>
    </location>
</feature>
<organism evidence="2 3">
    <name type="scientific">Tritrichomonas musculus</name>
    <dbReference type="NCBI Taxonomy" id="1915356"/>
    <lineage>
        <taxon>Eukaryota</taxon>
        <taxon>Metamonada</taxon>
        <taxon>Parabasalia</taxon>
        <taxon>Tritrichomonadida</taxon>
        <taxon>Tritrichomonadidae</taxon>
        <taxon>Tritrichomonas</taxon>
    </lineage>
</organism>
<feature type="compositionally biased region" description="Polar residues" evidence="1">
    <location>
        <begin position="18"/>
        <end position="48"/>
    </location>
</feature>
<feature type="region of interest" description="Disordered" evidence="1">
    <location>
        <begin position="657"/>
        <end position="715"/>
    </location>
</feature>
<keyword evidence="3" id="KW-1185">Reference proteome</keyword>
<feature type="compositionally biased region" description="Low complexity" evidence="1">
    <location>
        <begin position="1038"/>
        <end position="1054"/>
    </location>
</feature>
<feature type="compositionally biased region" description="Polar residues" evidence="1">
    <location>
        <begin position="692"/>
        <end position="712"/>
    </location>
</feature>
<reference evidence="2 3" key="1">
    <citation type="submission" date="2024-04" db="EMBL/GenBank/DDBJ databases">
        <title>Tritrichomonas musculus Genome.</title>
        <authorList>
            <person name="Alves-Ferreira E."/>
            <person name="Grigg M."/>
            <person name="Lorenzi H."/>
            <person name="Galac M."/>
        </authorList>
    </citation>
    <scope>NUCLEOTIDE SEQUENCE [LARGE SCALE GENOMIC DNA]</scope>
    <source>
        <strain evidence="2 3">EAF2021</strain>
    </source>
</reference>
<feature type="compositionally biased region" description="Low complexity" evidence="1">
    <location>
        <begin position="1062"/>
        <end position="1071"/>
    </location>
</feature>
<feature type="region of interest" description="Disordered" evidence="1">
    <location>
        <begin position="739"/>
        <end position="867"/>
    </location>
</feature>
<feature type="compositionally biased region" description="Low complexity" evidence="1">
    <location>
        <begin position="49"/>
        <end position="71"/>
    </location>
</feature>
<feature type="compositionally biased region" description="Low complexity" evidence="1">
    <location>
        <begin position="80"/>
        <end position="90"/>
    </location>
</feature>
<feature type="compositionally biased region" description="Polar residues" evidence="1">
    <location>
        <begin position="314"/>
        <end position="424"/>
    </location>
</feature>
<feature type="region of interest" description="Disordered" evidence="1">
    <location>
        <begin position="182"/>
        <end position="526"/>
    </location>
</feature>
<feature type="region of interest" description="Disordered" evidence="1">
    <location>
        <begin position="1038"/>
        <end position="1071"/>
    </location>
</feature>
<feature type="compositionally biased region" description="Low complexity" evidence="1">
    <location>
        <begin position="1308"/>
        <end position="1357"/>
    </location>
</feature>
<dbReference type="EMBL" id="JAPFFF010000003">
    <property type="protein sequence ID" value="KAK8894151.1"/>
    <property type="molecule type" value="Genomic_DNA"/>
</dbReference>
<gene>
    <name evidence="2" type="ORF">M9Y10_022584</name>
</gene>
<sequence>MQNYGGYYSQYPQGQNQMYQTPGPQSNAAQSNMRNLFGGSNVTNNQANYGGPQMPQAPQQYGYQQPQMPQQNFVFHFDYNNGPPNMNMGPYSPANPPQYGNTPYGAPPMQQKKEDKNDELFNSFDPFNPKPRKQSKPPPQPQQNTTPQQPHPPAQPQIQLIEDTAPKKQDLNAFRSAFASLAAPPPQQQPVQQQPQQQFGYGGQPGPMYTGPTMQAPPAPQIEGFNFVSGSQSTQSPQIEGFNFGSPQQPQSSPFTNQTSPPQNSFANQSFAQQQNTSFTNPPAPQQSSQPISPAISSPSQSQSSKNAADDPFSNFNPVSSQPQKLSGLESASNNTDASQFGNTDAFSFNQSQPGSNSGIQSFNQPQTGSNGGIQSFNQPQTGSNSGMFSFSQPQSGSSDAFLSFNHSPPKSTSGFQTTQPQTGSGSGFAPFIQPQPQAGSTGGIPLSAVDDLFGTPSTSKLQPQQDTKTTTPSAENPFLNNQIADFSNTNQDQSSTINNNIFNSTPNTFSQQQPPQQGSNGGIVLNSFESSQNQQQSSTTRTGASAFGDSFRQAIVETIPPSSQPAPPQPATTDSPKENEIGDFKNIFNQGHSFFEKQEEQYRSQQQKQTIPEGFTFSSQTPNTDSEAPNFSNFVFNSGSTQNAQFGESSFANFGANESQKSSATPNANQSNQEPSPAPFTPFGVSDLQPMANSTFVISGSGDSIGSQPTVVSADPVDESKIPYFAEEEKKMEFETRIKNDSMSVFDPFNPNPQQKQQQQPSQQEKVQNQPKIQEEPKLTPTINASVDAIRNMFGGPSDEQNEEKEKEEVKTEVKPEETTNSPFTFPKQNENNSNEPSQGGFLGGFSSGFGADDKNDNSQNKLGSDIQLNAGLGDNNNNNNEENLFAANGSSDFQASFGRSPEGNPFGFGGFGFDNSFGKGNVFQNIFEKGDMNQPATFGDFFPHHNSEPLNAPIQIENKEKEISSQPSNEEKQPPKSTTPFAPAFDLMDITSPSQNQSPEGKQQQESEKPKEQHKQQEVDFDNPFINQNSMTMFGQTSSTTAAETTTQKASEPFNPFGATTTTTNTNNNLNLTLETQSTFSLSESSAETTKDSIPQIENQIQPNKDVSNKKQGKGDNIFDEIPNDISEIDKSLPEKPPPFVMPTIGDSSSNPFTNVLDGNSSATSNPFTSNNGNKANPFILNTESSQTATSQNNQGDESNPFSSQIKSTPSNDNKDMKDESNPFTLENNKNQSGNDNKNKNDFDDLLGFGFSSTPTSYKNDEKKDNNDFFGGSFNNAFSTQTEKTAETETKEEPKAEKKESQTNADTSDFTFTSGTTTTTTTDSKEANPFSNGFNPFGGDFNPFGAATTTTTTATNDNDNQSGGFTFTPTFGKEEGKGNEKEGETNKDAEKEGKTEEEGTEKPIELSTPNTNAESTEKKEDDDDRLNIVDTLDDDLFDMNSVEKYEPKKISNTKNSDLFGDIHTFPVSNSTSDFLSLKQKKKGKNAADTLTQQSDGGASILAIPSHTQSTTVPIISIIDSYANSPQELQFSVSDDIEDPSVLEIMSNEGSVGKILKKYVKPPENDFYGCYEKDPHPIKIFPKFENTDAAKVLGDFVLKNFGITATFASTSRKQQEEIDVNSIFNVPAASEPNEDDDFLFMI</sequence>
<feature type="region of interest" description="Disordered" evidence="1">
    <location>
        <begin position="559"/>
        <end position="584"/>
    </location>
</feature>
<evidence type="ECO:0000313" key="3">
    <source>
        <dbReference type="Proteomes" id="UP001470230"/>
    </source>
</evidence>
<feature type="compositionally biased region" description="Low complexity" evidence="1">
    <location>
        <begin position="749"/>
        <end position="772"/>
    </location>
</feature>
<feature type="region of interest" description="Disordered" evidence="1">
    <location>
        <begin position="1"/>
        <end position="155"/>
    </location>
</feature>
<feature type="compositionally biased region" description="Polar residues" evidence="1">
    <location>
        <begin position="1148"/>
        <end position="1214"/>
    </location>
</feature>
<feature type="compositionally biased region" description="Polar residues" evidence="1">
    <location>
        <begin position="228"/>
        <end position="238"/>
    </location>
</feature>
<feature type="compositionally biased region" description="Low complexity" evidence="1">
    <location>
        <begin position="286"/>
        <end position="305"/>
    </location>
</feature>
<feature type="compositionally biased region" description="Low complexity" evidence="1">
    <location>
        <begin position="495"/>
        <end position="518"/>
    </location>
</feature>
<accession>A0ABR2KTM3</accession>
<feature type="compositionally biased region" description="Low complexity" evidence="1">
    <location>
        <begin position="189"/>
        <end position="199"/>
    </location>
</feature>
<feature type="compositionally biased region" description="Polar residues" evidence="1">
    <location>
        <begin position="617"/>
        <end position="637"/>
    </location>
</feature>
<feature type="compositionally biased region" description="Basic and acidic residues" evidence="1">
    <location>
        <begin position="1286"/>
        <end position="1303"/>
    </location>
</feature>
<comment type="caution">
    <text evidence="2">The sequence shown here is derived from an EMBL/GenBank/DDBJ whole genome shotgun (WGS) entry which is preliminary data.</text>
</comment>
<feature type="region of interest" description="Disordered" evidence="1">
    <location>
        <begin position="964"/>
        <end position="1019"/>
    </location>
</feature>
<feature type="compositionally biased region" description="Low complexity" evidence="1">
    <location>
        <begin position="1270"/>
        <end position="1285"/>
    </location>
</feature>
<evidence type="ECO:0000256" key="1">
    <source>
        <dbReference type="SAM" id="MobiDB-lite"/>
    </source>
</evidence>
<feature type="compositionally biased region" description="Polar residues" evidence="1">
    <location>
        <begin position="1358"/>
        <end position="1371"/>
    </location>
</feature>
<feature type="compositionally biased region" description="Polar residues" evidence="1">
    <location>
        <begin position="245"/>
        <end position="281"/>
    </location>
</feature>
<feature type="region of interest" description="Disordered" evidence="1">
    <location>
        <begin position="1100"/>
        <end position="1244"/>
    </location>
</feature>
<dbReference type="Proteomes" id="UP001470230">
    <property type="component" value="Unassembled WGS sequence"/>
</dbReference>
<feature type="region of interest" description="Disordered" evidence="1">
    <location>
        <begin position="1256"/>
        <end position="1428"/>
    </location>
</feature>
<evidence type="ECO:0000313" key="2">
    <source>
        <dbReference type="EMBL" id="KAK8894151.1"/>
    </source>
</evidence>
<feature type="compositionally biased region" description="Polar residues" evidence="1">
    <location>
        <begin position="822"/>
        <end position="838"/>
    </location>
</feature>
<name>A0ABR2KTM3_9EUKA</name>
<feature type="compositionally biased region" description="Basic and acidic residues" evidence="1">
    <location>
        <begin position="805"/>
        <end position="819"/>
    </location>
</feature>
<protein>
    <submittedName>
        <fullName evidence="2">Uncharacterized protein</fullName>
    </submittedName>
</protein>
<feature type="compositionally biased region" description="Basic and acidic residues" evidence="1">
    <location>
        <begin position="1005"/>
        <end position="1019"/>
    </location>
</feature>